<feature type="transmembrane region" description="Helical" evidence="3">
    <location>
        <begin position="472"/>
        <end position="491"/>
    </location>
</feature>
<feature type="transmembrane region" description="Helical" evidence="3">
    <location>
        <begin position="186"/>
        <end position="204"/>
    </location>
</feature>
<organism evidence="4 5">
    <name type="scientific">Candidatus Taylorbacteria bacterium RIFCSPLOWO2_12_FULL_43_20</name>
    <dbReference type="NCBI Taxonomy" id="1802332"/>
    <lineage>
        <taxon>Bacteria</taxon>
        <taxon>Candidatus Tayloriibacteriota</taxon>
    </lineage>
</organism>
<dbReference type="Gene3D" id="1.25.40.10">
    <property type="entry name" value="Tetratricopeptide repeat domain"/>
    <property type="match status" value="1"/>
</dbReference>
<dbReference type="PANTHER" id="PTHR37422:SF13">
    <property type="entry name" value="LIPOPOLYSACCHARIDE BIOSYNTHESIS PROTEIN PA4999-RELATED"/>
    <property type="match status" value="1"/>
</dbReference>
<gene>
    <name evidence="4" type="ORF">A3G52_02990</name>
</gene>
<dbReference type="SUPFAM" id="SSF48452">
    <property type="entry name" value="TPR-like"/>
    <property type="match status" value="1"/>
</dbReference>
<feature type="compositionally biased region" description="Basic and acidic residues" evidence="2">
    <location>
        <begin position="784"/>
        <end position="800"/>
    </location>
</feature>
<evidence type="ECO:0000313" key="5">
    <source>
        <dbReference type="Proteomes" id="UP000177269"/>
    </source>
</evidence>
<dbReference type="InterPro" id="IPR011990">
    <property type="entry name" value="TPR-like_helical_dom_sf"/>
</dbReference>
<feature type="transmembrane region" description="Helical" evidence="3">
    <location>
        <begin position="49"/>
        <end position="68"/>
    </location>
</feature>
<dbReference type="Pfam" id="PF14559">
    <property type="entry name" value="TPR_19"/>
    <property type="match status" value="1"/>
</dbReference>
<sequence length="800" mass="89512">MINEEFATVEQPKASELILEKISLVFFLGTVFFLPIFFIPGMSLVYGKSVILTALVLLGFIFLILAILKSGTISYPKHLISLSVVILPLVFIVSSLFSGSVTNSIIGRGAEIGTFTSILIMTIVLVIASYLLKGKKRLFWFYLSLFASFFVLALFHILRLIIGPEFLSFGIFNSATANLVGKWNELGIFFGLIAIVSLLTIEAFKQNRIFKWLGIVMLAVSLMFLTVVNFYSVWIIVGLFSLLLSIYIFAFRKSPFGDPVTEVNTTGEPALPARIIPVFSIAVLIISLIFIFAGAKINDSIARKFNISQIEVRPSWTSTFEIANHTVKSDPVFGVGPNGYVKQWLAHKPEGVNNTIFWNTDFNFGYGLIPTFIINTGLVGAIAWIFFIATFLWLGFKSIFNLSSKDKLLRYMILTSFFSALYLWVYFVIYVPSTVLYSLAFIFTGVFIASLLEAGLIERKNIVYSADPKRSFVTVLLLVVLITGCVTLGYISGKRIISAYYVEKGIRSVTDNNDAVVALSYILRALKIHESDEYYRVLTQLYIYNMNAAINNPESTPEASRARFEALLPNTIESAKMAVSMGKKNYQNHLALGSIYGSLLSLGYKDAYPHAQSAYFEAQKLNPHSPAIVLQLARLEAANENIPKAREYINQSLALKNNYTEAIYLLSQIEISQENIKGAIQAVEAVAFYNPTDPVVYFQIGFLKYADKDYEGSKEAMQRAVAINEQYSNARYFLGLSYYNLGDNAAAINEFEEIEKYNQDNEEVALILSNLRSGNPPFENAKPPVDDKPEERDELPVKDN</sequence>
<keyword evidence="1" id="KW-0802">TPR repeat</keyword>
<evidence type="ECO:0000256" key="1">
    <source>
        <dbReference type="PROSITE-ProRule" id="PRU00339"/>
    </source>
</evidence>
<feature type="transmembrane region" description="Helical" evidence="3">
    <location>
        <begin position="139"/>
        <end position="162"/>
    </location>
</feature>
<feature type="transmembrane region" description="Helical" evidence="3">
    <location>
        <begin position="233"/>
        <end position="250"/>
    </location>
</feature>
<feature type="region of interest" description="Disordered" evidence="2">
    <location>
        <begin position="772"/>
        <end position="800"/>
    </location>
</feature>
<evidence type="ECO:0000256" key="3">
    <source>
        <dbReference type="SAM" id="Phobius"/>
    </source>
</evidence>
<feature type="transmembrane region" description="Helical" evidence="3">
    <location>
        <begin position="372"/>
        <end position="396"/>
    </location>
</feature>
<dbReference type="PANTHER" id="PTHR37422">
    <property type="entry name" value="TEICHURONIC ACID BIOSYNTHESIS PROTEIN TUAE"/>
    <property type="match status" value="1"/>
</dbReference>
<feature type="transmembrane region" description="Helical" evidence="3">
    <location>
        <begin position="271"/>
        <end position="295"/>
    </location>
</feature>
<feature type="transmembrane region" description="Helical" evidence="3">
    <location>
        <begin position="80"/>
        <end position="106"/>
    </location>
</feature>
<dbReference type="InterPro" id="IPR051533">
    <property type="entry name" value="WaaL-like"/>
</dbReference>
<feature type="transmembrane region" description="Helical" evidence="3">
    <location>
        <begin position="112"/>
        <end position="132"/>
    </location>
</feature>
<dbReference type="PROSITE" id="PS50005">
    <property type="entry name" value="TPR"/>
    <property type="match status" value="1"/>
</dbReference>
<proteinExistence type="predicted"/>
<protein>
    <submittedName>
        <fullName evidence="4">Uncharacterized protein</fullName>
    </submittedName>
</protein>
<keyword evidence="3" id="KW-0812">Transmembrane</keyword>
<feature type="repeat" description="TPR" evidence="1">
    <location>
        <begin position="728"/>
        <end position="761"/>
    </location>
</feature>
<feature type="transmembrane region" description="Helical" evidence="3">
    <location>
        <begin position="408"/>
        <end position="429"/>
    </location>
</feature>
<dbReference type="SMART" id="SM00028">
    <property type="entry name" value="TPR"/>
    <property type="match status" value="4"/>
</dbReference>
<keyword evidence="3" id="KW-1133">Transmembrane helix</keyword>
<name>A0A1G2P324_9BACT</name>
<keyword evidence="3" id="KW-0472">Membrane</keyword>
<dbReference type="Proteomes" id="UP000177269">
    <property type="component" value="Unassembled WGS sequence"/>
</dbReference>
<comment type="caution">
    <text evidence="4">The sequence shown here is derived from an EMBL/GenBank/DDBJ whole genome shotgun (WGS) entry which is preliminary data.</text>
</comment>
<evidence type="ECO:0000313" key="4">
    <source>
        <dbReference type="EMBL" id="OHA42747.1"/>
    </source>
</evidence>
<dbReference type="EMBL" id="MHSK01000006">
    <property type="protein sequence ID" value="OHA42747.1"/>
    <property type="molecule type" value="Genomic_DNA"/>
</dbReference>
<reference evidence="4 5" key="1">
    <citation type="journal article" date="2016" name="Nat. Commun.">
        <title>Thousands of microbial genomes shed light on interconnected biogeochemical processes in an aquifer system.</title>
        <authorList>
            <person name="Anantharaman K."/>
            <person name="Brown C.T."/>
            <person name="Hug L.A."/>
            <person name="Sharon I."/>
            <person name="Castelle C.J."/>
            <person name="Probst A.J."/>
            <person name="Thomas B.C."/>
            <person name="Singh A."/>
            <person name="Wilkins M.J."/>
            <person name="Karaoz U."/>
            <person name="Brodie E.L."/>
            <person name="Williams K.H."/>
            <person name="Hubbard S.S."/>
            <person name="Banfield J.F."/>
        </authorList>
    </citation>
    <scope>NUCLEOTIDE SEQUENCE [LARGE SCALE GENOMIC DNA]</scope>
</reference>
<accession>A0A1G2P324</accession>
<dbReference type="AlphaFoldDB" id="A0A1G2P324"/>
<evidence type="ECO:0000256" key="2">
    <source>
        <dbReference type="SAM" id="MobiDB-lite"/>
    </source>
</evidence>
<feature type="transmembrane region" description="Helical" evidence="3">
    <location>
        <begin position="22"/>
        <end position="43"/>
    </location>
</feature>
<feature type="transmembrane region" description="Helical" evidence="3">
    <location>
        <begin position="209"/>
        <end position="227"/>
    </location>
</feature>
<dbReference type="InterPro" id="IPR019734">
    <property type="entry name" value="TPR_rpt"/>
</dbReference>
<feature type="transmembrane region" description="Helical" evidence="3">
    <location>
        <begin position="435"/>
        <end position="452"/>
    </location>
</feature>